<proteinExistence type="predicted"/>
<feature type="compositionally biased region" description="Polar residues" evidence="1">
    <location>
        <begin position="12"/>
        <end position="34"/>
    </location>
</feature>
<feature type="region of interest" description="Disordered" evidence="1">
    <location>
        <begin position="361"/>
        <end position="380"/>
    </location>
</feature>
<dbReference type="RefSeq" id="XP_006822496.1">
    <property type="nucleotide sequence ID" value="XM_006822433.1"/>
</dbReference>
<dbReference type="PANTHER" id="PTHR28594:SF1">
    <property type="entry name" value="ATR-INTERACTING PROTEIN"/>
    <property type="match status" value="1"/>
</dbReference>
<protein>
    <submittedName>
        <fullName evidence="3">Probable GPI-anchored adhesin-like protein PGA55-like</fullName>
    </submittedName>
</protein>
<feature type="region of interest" description="Disordered" evidence="1">
    <location>
        <begin position="391"/>
        <end position="469"/>
    </location>
</feature>
<feature type="compositionally biased region" description="Basic residues" evidence="1">
    <location>
        <begin position="452"/>
        <end position="462"/>
    </location>
</feature>
<name>A0ABM0MR55_SACKO</name>
<organism evidence="2 3">
    <name type="scientific">Saccoglossus kowalevskii</name>
    <name type="common">Acorn worm</name>
    <dbReference type="NCBI Taxonomy" id="10224"/>
    <lineage>
        <taxon>Eukaryota</taxon>
        <taxon>Metazoa</taxon>
        <taxon>Hemichordata</taxon>
        <taxon>Enteropneusta</taxon>
        <taxon>Harrimaniidae</taxon>
        <taxon>Saccoglossus</taxon>
    </lineage>
</organism>
<gene>
    <name evidence="3" type="primary">LOC102804982</name>
</gene>
<feature type="region of interest" description="Disordered" evidence="1">
    <location>
        <begin position="1"/>
        <end position="64"/>
    </location>
</feature>
<feature type="compositionally biased region" description="Low complexity" evidence="1">
    <location>
        <begin position="430"/>
        <end position="444"/>
    </location>
</feature>
<dbReference type="Proteomes" id="UP000694865">
    <property type="component" value="Unplaced"/>
</dbReference>
<feature type="region of interest" description="Disordered" evidence="1">
    <location>
        <begin position="197"/>
        <end position="220"/>
    </location>
</feature>
<dbReference type="PANTHER" id="PTHR28594">
    <property type="entry name" value="ATR-INTERACTING PROTEIN"/>
    <property type="match status" value="1"/>
</dbReference>
<dbReference type="InterPro" id="IPR033349">
    <property type="entry name" value="ATRIP"/>
</dbReference>
<feature type="compositionally biased region" description="Polar residues" evidence="1">
    <location>
        <begin position="203"/>
        <end position="220"/>
    </location>
</feature>
<reference evidence="3" key="1">
    <citation type="submission" date="2025-08" db="UniProtKB">
        <authorList>
            <consortium name="RefSeq"/>
        </authorList>
    </citation>
    <scope>IDENTIFICATION</scope>
    <source>
        <tissue evidence="3">Testes</tissue>
    </source>
</reference>
<accession>A0ABM0MR55</accession>
<evidence type="ECO:0000256" key="1">
    <source>
        <dbReference type="SAM" id="MobiDB-lite"/>
    </source>
</evidence>
<keyword evidence="2" id="KW-1185">Reference proteome</keyword>
<feature type="compositionally biased region" description="Polar residues" evidence="1">
    <location>
        <begin position="364"/>
        <end position="380"/>
    </location>
</feature>
<dbReference type="GeneID" id="102804982"/>
<evidence type="ECO:0000313" key="2">
    <source>
        <dbReference type="Proteomes" id="UP000694865"/>
    </source>
</evidence>
<evidence type="ECO:0000313" key="3">
    <source>
        <dbReference type="RefSeq" id="XP_006822496.1"/>
    </source>
</evidence>
<sequence length="915" mass="101145">MNPLFSGPMGKSKQSSFYSNITHDPSQKQSSNAFSERRDGAPAPHKKPRISDQANELDPFDDFPEFTTDELEQVEAIELMASQKVQNSKTQELSVHVSDNKSKFAFKPVNTTIQDASSLNVGMSNPKQHARQSNLNFVSHGKIHQQTASATVTASISKPNIDIDSTVKNNVQSNISKYPVVRSSSFNCTAASMRSSSATTSAKQQMSESRNAVGHQTGQFSKLGGTAASALTPGSGFLAKDSHSLQVTQEGKASPSLLQELNAYKSECEKYKKQLSSLQEERYRKDGEIRLLRENLTTSNDELHKAQMEKIHQNEELKKEQKKKEKELDRQIENMKTQLQFKEMEIVEIQDKYKSLENKHRALTESSNSITPKNTPQISQGPYHLRTEQLKEGSPAKNKGDHFPTRKSFHAHTLPVTPPPKSPRFKPRTSAAASPSHVSSPSRRGSGDFHAQNRHTKLKQGRKINVNASRASCSSSQLVSKLLTLRNDTTYSIETGNSQGLITLLQLPVIMDHHASAEMDAEISPLTAARSPKSQSPGRWSPIRLTSVENHSKALQTMSLLLSRRSSDTPPKQLASCSNTSALGLLPVIQDHLIKYIDILHSVAEPTATTNSAYSSVNSTDSLRLAESENWAFIQTEKATLNSLRILHVMICNSCCIRTSLLKGSSDTICETHSSGHTQRTGSCNDTSVMEIDPSAPLIPDTQVATQSKSEYPTHKAEVLPTWSDCQLKQIPTNSILIKVLRIASIHNMYGQSGTMIEATLSVLLSLAENSQYILLDRLLPLLTDGTLQNCLSSDSSYTIVLTGLKLLNVIVSNRTVVFSLCNQSDSCTLLRLYQLCVNGVDGATEEQWIAVEKKILQFFCTVFSCHHGAVSLLVESDCDCSIELVKSIICMMYKEYAAYSRRTHKSDKETNNDR</sequence>